<organism evidence="3 4">
    <name type="scientific">Monilinia fructicola</name>
    <name type="common">Brown rot fungus</name>
    <name type="synonym">Ciboria fructicola</name>
    <dbReference type="NCBI Taxonomy" id="38448"/>
    <lineage>
        <taxon>Eukaryota</taxon>
        <taxon>Fungi</taxon>
        <taxon>Dikarya</taxon>
        <taxon>Ascomycota</taxon>
        <taxon>Pezizomycotina</taxon>
        <taxon>Leotiomycetes</taxon>
        <taxon>Helotiales</taxon>
        <taxon>Sclerotiniaceae</taxon>
        <taxon>Monilinia</taxon>
    </lineage>
</organism>
<feature type="compositionally biased region" description="Polar residues" evidence="1">
    <location>
        <begin position="52"/>
        <end position="70"/>
    </location>
</feature>
<comment type="caution">
    <text evidence="3">The sequence shown here is derived from an EMBL/GenBank/DDBJ whole genome shotgun (WGS) entry which is preliminary data.</text>
</comment>
<protein>
    <recommendedName>
        <fullName evidence="2">Cyclic nucleotide-binding domain-containing protein</fullName>
    </recommendedName>
</protein>
<dbReference type="InterPro" id="IPR000595">
    <property type="entry name" value="cNMP-bd_dom"/>
</dbReference>
<feature type="compositionally biased region" description="Low complexity" evidence="1">
    <location>
        <begin position="201"/>
        <end position="212"/>
    </location>
</feature>
<dbReference type="PROSITE" id="PS50042">
    <property type="entry name" value="CNMP_BINDING_3"/>
    <property type="match status" value="1"/>
</dbReference>
<feature type="region of interest" description="Disordered" evidence="1">
    <location>
        <begin position="34"/>
        <end position="94"/>
    </location>
</feature>
<feature type="domain" description="Cyclic nucleotide-binding" evidence="2">
    <location>
        <begin position="113"/>
        <end position="143"/>
    </location>
</feature>
<accession>A0A5M9JJZ3</accession>
<reference evidence="3 4" key="1">
    <citation type="submission" date="2019-06" db="EMBL/GenBank/DDBJ databases">
        <title>Genome Sequence of the Brown Rot Fungal Pathogen Monilinia fructicola.</title>
        <authorList>
            <person name="De Miccolis Angelini R.M."/>
            <person name="Landi L."/>
            <person name="Abate D."/>
            <person name="Pollastro S."/>
            <person name="Romanazzi G."/>
            <person name="Faretra F."/>
        </authorList>
    </citation>
    <scope>NUCLEOTIDE SEQUENCE [LARGE SCALE GENOMIC DNA]</scope>
    <source>
        <strain evidence="3 4">Mfrc123</strain>
    </source>
</reference>
<dbReference type="Proteomes" id="UP000322873">
    <property type="component" value="Unassembled WGS sequence"/>
</dbReference>
<feature type="compositionally biased region" description="Polar residues" evidence="1">
    <location>
        <begin position="34"/>
        <end position="44"/>
    </location>
</feature>
<dbReference type="AlphaFoldDB" id="A0A5M9JJZ3"/>
<evidence type="ECO:0000313" key="3">
    <source>
        <dbReference type="EMBL" id="KAA8568142.1"/>
    </source>
</evidence>
<name>A0A5M9JJZ3_MONFR</name>
<feature type="region of interest" description="Disordered" evidence="1">
    <location>
        <begin position="194"/>
        <end position="242"/>
    </location>
</feature>
<proteinExistence type="predicted"/>
<evidence type="ECO:0000256" key="1">
    <source>
        <dbReference type="SAM" id="MobiDB-lite"/>
    </source>
</evidence>
<feature type="compositionally biased region" description="Acidic residues" evidence="1">
    <location>
        <begin position="474"/>
        <end position="485"/>
    </location>
</feature>
<evidence type="ECO:0000313" key="4">
    <source>
        <dbReference type="Proteomes" id="UP000322873"/>
    </source>
</evidence>
<evidence type="ECO:0000259" key="2">
    <source>
        <dbReference type="PROSITE" id="PS50042"/>
    </source>
</evidence>
<dbReference type="EMBL" id="VICG01000010">
    <property type="protein sequence ID" value="KAA8568142.1"/>
    <property type="molecule type" value="Genomic_DNA"/>
</dbReference>
<sequence length="607" mass="65747">MSTTNYHTNSFLPSTTGVFNMAHPHLIRLPLSHSGSSVNSPMSTHQHHFGSGPTSYFSPPNTSSPSQFIQRSPPSGGPISPPRTRSASAESSNAQIVENYRKYSQNLREQHEGEIAHIVADRKRAAEVMEEERELWAIERKSLVSRIRHLESKLASHGEVVSPAGILNLDLGDLGFVPTADNIFTSPTGLPIVKGPEKVNGSPAGSGISGSKKSSHGHPEIKQESGRNADGTPFYAPAPQNPIRTFTTESETLRELTPSDFVGSSQRTSPEFPGPHHSAVHWEEDESTKGSIIGVDSIDISHIAPHLEGVPIKASAVDPVFVAKVLSPSSASPRLSPSIKPPGRDVCSNIADLGKEDGDETPRGFDRLVHRGSLAPIPDEDERLALDGLLPDEDDEEMHDRPLKGPLCLTNVTARDELFLEALTEKLEEVKNSRPGSEDASPSAPSSPVLEMKRPRSRGIGGGGDDGRGMEGEGGYEEDEDEEPVEPVEVKLKLKPSMNFGRPMGARANLHGRTDGVISGVSKIGNFPLLSVDLDLTWVAGLGQIAWMDESHREIDTRMESMENMSGRNNIDGRMDGSMQVDGWMHGKIPPLYPPFYKISFVSKTAL</sequence>
<feature type="compositionally biased region" description="Basic and acidic residues" evidence="1">
    <location>
        <begin position="217"/>
        <end position="227"/>
    </location>
</feature>
<dbReference type="VEuPathDB" id="FungiDB:MFRU_034g00070"/>
<keyword evidence="4" id="KW-1185">Reference proteome</keyword>
<feature type="region of interest" description="Disordered" evidence="1">
    <location>
        <begin position="429"/>
        <end position="485"/>
    </location>
</feature>
<gene>
    <name evidence="3" type="ORF">EYC84_008541</name>
</gene>